<dbReference type="InterPro" id="IPR051961">
    <property type="entry name" value="Fungal_Metabolite_Diox"/>
</dbReference>
<dbReference type="AlphaFoldDB" id="A0A438N7F8"/>
<name>A0A438N7F8_EXOME</name>
<proteinExistence type="predicted"/>
<dbReference type="InterPro" id="IPR008775">
    <property type="entry name" value="Phytyl_CoA_dOase-like"/>
</dbReference>
<accession>A0A438N7F8</accession>
<sequence length="341" mass="38062">MESNGPYPTDQHDQKVHTIVIPESTRQSEHVPMELIAEGASFLHKDGIIVLENAVAPSHLETLNTQLSTEALEIAQDPDHHFNFGKQTRNMDQAPPPTRSLMYKDVWCNPFAAAILAAVLGPRPVVHYANGNTALKAPVHGRQPVHSDCDFAHPVYFPFAYVVNVPLVDMQVENGGTEVWVGSHHVSVLEAHVHGDHGRDGDGEEVECEDLLAIRPEVLERRRVHSPPLQVATKRGSLIIRDLRLWHAGMPNLTDEPRVMLAFVVSPAWWQGKGRIVLPVDVKDMVEGWEDELGFAADYVDGQVDHKKLSSDGVDFGSASHILKTHQAELSRWPVYTPRWY</sequence>
<dbReference type="OrthoDB" id="407832at2759"/>
<reference evidence="1 2" key="1">
    <citation type="submission" date="2017-03" db="EMBL/GenBank/DDBJ databases">
        <title>Genomes of endolithic fungi from Antarctica.</title>
        <authorList>
            <person name="Coleine C."/>
            <person name="Masonjones S."/>
            <person name="Stajich J.E."/>
        </authorList>
    </citation>
    <scope>NUCLEOTIDE SEQUENCE [LARGE SCALE GENOMIC DNA]</scope>
    <source>
        <strain evidence="1 2">CCFEE 6314</strain>
    </source>
</reference>
<protein>
    <recommendedName>
        <fullName evidence="3">Phytanoyl-CoA dioxygenase</fullName>
    </recommendedName>
</protein>
<dbReference type="PANTHER" id="PTHR37563:SF2">
    <property type="entry name" value="PHYTANOYL-COA DIOXYGENASE FAMILY PROTEIN (AFU_ORTHOLOGUE AFUA_2G03330)"/>
    <property type="match status" value="1"/>
</dbReference>
<comment type="caution">
    <text evidence="1">The sequence shown here is derived from an EMBL/GenBank/DDBJ whole genome shotgun (WGS) entry which is preliminary data.</text>
</comment>
<evidence type="ECO:0000313" key="1">
    <source>
        <dbReference type="EMBL" id="RVX71700.1"/>
    </source>
</evidence>
<dbReference type="Gene3D" id="2.60.120.620">
    <property type="entry name" value="q2cbj1_9rhob like domain"/>
    <property type="match status" value="1"/>
</dbReference>
<dbReference type="EMBL" id="NAJM01000016">
    <property type="protein sequence ID" value="RVX71700.1"/>
    <property type="molecule type" value="Genomic_DNA"/>
</dbReference>
<gene>
    <name evidence="1" type="ORF">B0A52_03884</name>
</gene>
<evidence type="ECO:0008006" key="3">
    <source>
        <dbReference type="Google" id="ProtNLM"/>
    </source>
</evidence>
<dbReference type="VEuPathDB" id="FungiDB:PV10_03375"/>
<dbReference type="Proteomes" id="UP000288859">
    <property type="component" value="Unassembled WGS sequence"/>
</dbReference>
<dbReference type="SUPFAM" id="SSF51197">
    <property type="entry name" value="Clavaminate synthase-like"/>
    <property type="match status" value="1"/>
</dbReference>
<evidence type="ECO:0000313" key="2">
    <source>
        <dbReference type="Proteomes" id="UP000288859"/>
    </source>
</evidence>
<dbReference type="PANTHER" id="PTHR37563">
    <property type="entry name" value="PHYTANOYL-COA DIOXYGENASE FAMILY PROTEIN (AFU_ORTHOLOGUE AFUA_2G03330)"/>
    <property type="match status" value="1"/>
</dbReference>
<dbReference type="Pfam" id="PF05721">
    <property type="entry name" value="PhyH"/>
    <property type="match status" value="1"/>
</dbReference>
<organism evidence="1 2">
    <name type="scientific">Exophiala mesophila</name>
    <name type="common">Black yeast-like fungus</name>
    <dbReference type="NCBI Taxonomy" id="212818"/>
    <lineage>
        <taxon>Eukaryota</taxon>
        <taxon>Fungi</taxon>
        <taxon>Dikarya</taxon>
        <taxon>Ascomycota</taxon>
        <taxon>Pezizomycotina</taxon>
        <taxon>Eurotiomycetes</taxon>
        <taxon>Chaetothyriomycetidae</taxon>
        <taxon>Chaetothyriales</taxon>
        <taxon>Herpotrichiellaceae</taxon>
        <taxon>Exophiala</taxon>
    </lineage>
</organism>